<evidence type="ECO:0000313" key="2">
    <source>
        <dbReference type="EMBL" id="GFO32049.1"/>
    </source>
</evidence>
<dbReference type="Pfam" id="PF13843">
    <property type="entry name" value="DDE_Tnp_1_7"/>
    <property type="match status" value="1"/>
</dbReference>
<dbReference type="EMBL" id="BLXT01006539">
    <property type="protein sequence ID" value="GFO32049.1"/>
    <property type="molecule type" value="Genomic_DNA"/>
</dbReference>
<sequence length="112" mass="12454">MAEKDQFSTAAKGGFVDQRNARGVMKRKPAIVVAYNSTMGGVDTTDAHLYSYLSKRRTMKWTHKLIFNLIGLGMGRGGSACTRQERRLFGSVCDAKLPYVQSAFHHITRPST</sequence>
<dbReference type="Proteomes" id="UP000735302">
    <property type="component" value="Unassembled WGS sequence"/>
</dbReference>
<dbReference type="InterPro" id="IPR029526">
    <property type="entry name" value="PGBD"/>
</dbReference>
<dbReference type="AlphaFoldDB" id="A0AAV4CLA2"/>
<evidence type="ECO:0000313" key="3">
    <source>
        <dbReference type="Proteomes" id="UP000735302"/>
    </source>
</evidence>
<proteinExistence type="predicted"/>
<protein>
    <submittedName>
        <fullName evidence="2">PiggyBac transposable element-derived protein 4</fullName>
    </submittedName>
</protein>
<organism evidence="2 3">
    <name type="scientific">Plakobranchus ocellatus</name>
    <dbReference type="NCBI Taxonomy" id="259542"/>
    <lineage>
        <taxon>Eukaryota</taxon>
        <taxon>Metazoa</taxon>
        <taxon>Spiralia</taxon>
        <taxon>Lophotrochozoa</taxon>
        <taxon>Mollusca</taxon>
        <taxon>Gastropoda</taxon>
        <taxon>Heterobranchia</taxon>
        <taxon>Euthyneura</taxon>
        <taxon>Panpulmonata</taxon>
        <taxon>Sacoglossa</taxon>
        <taxon>Placobranchoidea</taxon>
        <taxon>Plakobranchidae</taxon>
        <taxon>Plakobranchus</taxon>
    </lineage>
</organism>
<comment type="caution">
    <text evidence="2">The sequence shown here is derived from an EMBL/GenBank/DDBJ whole genome shotgun (WGS) entry which is preliminary data.</text>
</comment>
<gene>
    <name evidence="2" type="ORF">PoB_005855400</name>
</gene>
<keyword evidence="3" id="KW-1185">Reference proteome</keyword>
<evidence type="ECO:0000259" key="1">
    <source>
        <dbReference type="Pfam" id="PF13843"/>
    </source>
</evidence>
<feature type="domain" description="PiggyBac transposable element-derived protein" evidence="1">
    <location>
        <begin position="16"/>
        <end position="71"/>
    </location>
</feature>
<accession>A0AAV4CLA2</accession>
<name>A0AAV4CLA2_9GAST</name>
<reference evidence="2 3" key="1">
    <citation type="journal article" date="2021" name="Elife">
        <title>Chloroplast acquisition without the gene transfer in kleptoplastic sea slugs, Plakobranchus ocellatus.</title>
        <authorList>
            <person name="Maeda T."/>
            <person name="Takahashi S."/>
            <person name="Yoshida T."/>
            <person name="Shimamura S."/>
            <person name="Takaki Y."/>
            <person name="Nagai Y."/>
            <person name="Toyoda A."/>
            <person name="Suzuki Y."/>
            <person name="Arimoto A."/>
            <person name="Ishii H."/>
            <person name="Satoh N."/>
            <person name="Nishiyama T."/>
            <person name="Hasebe M."/>
            <person name="Maruyama T."/>
            <person name="Minagawa J."/>
            <person name="Obokata J."/>
            <person name="Shigenobu S."/>
        </authorList>
    </citation>
    <scope>NUCLEOTIDE SEQUENCE [LARGE SCALE GENOMIC DNA]</scope>
</reference>